<protein>
    <submittedName>
        <fullName evidence="1">DUF6492 family protein</fullName>
    </submittedName>
</protein>
<proteinExistence type="predicted"/>
<reference evidence="1" key="1">
    <citation type="submission" date="2022-10" db="EMBL/GenBank/DDBJ databases">
        <title>Two novel species of Flavobacterium.</title>
        <authorList>
            <person name="Liu Q."/>
            <person name="Xin Y.-H."/>
        </authorList>
    </citation>
    <scope>NUCLEOTIDE SEQUENCE</scope>
    <source>
        <strain evidence="1">LS1R47</strain>
    </source>
</reference>
<evidence type="ECO:0000313" key="2">
    <source>
        <dbReference type="Proteomes" id="UP001151133"/>
    </source>
</evidence>
<dbReference type="InterPro" id="IPR045499">
    <property type="entry name" value="DUF6492"/>
</dbReference>
<dbReference type="AlphaFoldDB" id="A0A9X3C8H1"/>
<dbReference type="Proteomes" id="UP001151133">
    <property type="component" value="Unassembled WGS sequence"/>
</dbReference>
<dbReference type="Pfam" id="PF20102">
    <property type="entry name" value="DUF6492"/>
    <property type="match status" value="1"/>
</dbReference>
<keyword evidence="2" id="KW-1185">Reference proteome</keyword>
<comment type="caution">
    <text evidence="1">The sequence shown here is derived from an EMBL/GenBank/DDBJ whole genome shotgun (WGS) entry which is preliminary data.</text>
</comment>
<gene>
    <name evidence="1" type="ORF">OIU80_03185</name>
</gene>
<dbReference type="EMBL" id="JAOZEV010000002">
    <property type="protein sequence ID" value="MCV9931273.1"/>
    <property type="molecule type" value="Genomic_DNA"/>
</dbReference>
<dbReference type="RefSeq" id="WP_264285639.1">
    <property type="nucleotide sequence ID" value="NZ_JAOZEV010000002.1"/>
</dbReference>
<name>A0A9X3C8H1_9FLAO</name>
<evidence type="ECO:0000313" key="1">
    <source>
        <dbReference type="EMBL" id="MCV9931273.1"/>
    </source>
</evidence>
<sequence>MLDIVYVTKIDHLYTLKLSIIKILELYEVNSIYIVTDRKYFKFFNFNVSVKIILIDQNEVLPNMIKSDLESLELPFFPKRSGWYFQQLLKLGVSNIDSLNENYIVIDADTVFLNHISFINEKNQFVFLKATEFHEPYFENYKVLLNEEPNREFSFISQYMVFNKMIVKEFFAHIEKQFKNTSTWNWTIMNNLKGNDGSLFSEYETYGHYIKNHYPEKCVFITKKWLRDGSVYLKTTSPSLNDVNKFSEEYCLVSFELKSSGYLNKLRKTFFHKFYPYYNYLFN</sequence>
<accession>A0A9X3C8H1</accession>
<organism evidence="1 2">
    <name type="scientific">Flavobacterium frigoritolerans</name>
    <dbReference type="NCBI Taxonomy" id="2987686"/>
    <lineage>
        <taxon>Bacteria</taxon>
        <taxon>Pseudomonadati</taxon>
        <taxon>Bacteroidota</taxon>
        <taxon>Flavobacteriia</taxon>
        <taxon>Flavobacteriales</taxon>
        <taxon>Flavobacteriaceae</taxon>
        <taxon>Flavobacterium</taxon>
    </lineage>
</organism>